<dbReference type="PANTHER" id="PTHR33418">
    <property type="entry name" value="HELICASE-ASSOCIATED"/>
    <property type="match status" value="1"/>
</dbReference>
<dbReference type="PANTHER" id="PTHR33418:SF1">
    <property type="entry name" value="HELICASE-ASSOCIATED DOMAIN-CONTAINING PROTEIN"/>
    <property type="match status" value="1"/>
</dbReference>
<comment type="caution">
    <text evidence="2">The sequence shown here is derived from an EMBL/GenBank/DDBJ whole genome shotgun (WGS) entry which is preliminary data.</text>
</comment>
<proteinExistence type="predicted"/>
<dbReference type="Pfam" id="PF01145">
    <property type="entry name" value="Band_7"/>
    <property type="match status" value="1"/>
</dbReference>
<dbReference type="Gene3D" id="6.10.140.530">
    <property type="match status" value="1"/>
</dbReference>
<sequence>MATALYSDEIASVDAAVERFSTDKGLIVLRPRRRPFCKALYFTVPSGCYALVGSPGKEKEYVYPDGTRSIVWPPGLHFPYPPSVRVSHLVTQQAIVVDFPVEQCQTKDNVTVNVNSALTIRIMGDAEHGEDPNLVRKFVHELNPRGLDEQLRIAHADALKRLARSKKYAEIYGMGCGGNRKRNQQRVTEVSLGAIQRVAEEEKQSIASDGLGSWVAMQRKEYKLLMEGKPSRLTLERIRRLEDIGFEWVEGQGRDDSSHPTFSDRLKQRLNGLFMPQGVEILSIIIKSCCIQDSITKRTMEQEALTRVQPFQDLKCVETIDEETAKLNCDIMMDIPETINCKMGDKTKKVIDSTYRRMCRQETIMKRLMEQEVISLLQSFEEIKLQEEEIGKEKVNEAVMKLNDDIAASRKSEASIREEASGKIQKLRAEKNLEVQRIINRKARTICHLFALTCHNLTFHLSVLMNVICSGSFKQEETIASIKNEAEKEAARLEATTRLEVEEKLAAAFLTAEKNRAEASRILSNAEGVVAPILANKNAHDLSMKKMNVYGTLARNPNLILFTDTVQHGRRRCQPRGGQE</sequence>
<feature type="domain" description="Band 7" evidence="1">
    <location>
        <begin position="43"/>
        <end position="178"/>
    </location>
</feature>
<protein>
    <recommendedName>
        <fullName evidence="1">Band 7 domain-containing protein</fullName>
    </recommendedName>
</protein>
<dbReference type="Proteomes" id="UP001530315">
    <property type="component" value="Unassembled WGS sequence"/>
</dbReference>
<dbReference type="InterPro" id="IPR036013">
    <property type="entry name" value="Band_7/SPFH_dom_sf"/>
</dbReference>
<evidence type="ECO:0000313" key="3">
    <source>
        <dbReference type="Proteomes" id="UP001530315"/>
    </source>
</evidence>
<keyword evidence="3" id="KW-1185">Reference proteome</keyword>
<gene>
    <name evidence="2" type="ORF">ACHAW5_010838</name>
</gene>
<dbReference type="SUPFAM" id="SSF117892">
    <property type="entry name" value="Band 7/SPFH domain"/>
    <property type="match status" value="1"/>
</dbReference>
<dbReference type="InterPro" id="IPR001107">
    <property type="entry name" value="Band_7"/>
</dbReference>
<organism evidence="2 3">
    <name type="scientific">Stephanodiscus triporus</name>
    <dbReference type="NCBI Taxonomy" id="2934178"/>
    <lineage>
        <taxon>Eukaryota</taxon>
        <taxon>Sar</taxon>
        <taxon>Stramenopiles</taxon>
        <taxon>Ochrophyta</taxon>
        <taxon>Bacillariophyta</taxon>
        <taxon>Coscinodiscophyceae</taxon>
        <taxon>Thalassiosirophycidae</taxon>
        <taxon>Stephanodiscales</taxon>
        <taxon>Stephanodiscaceae</taxon>
        <taxon>Stephanodiscus</taxon>
    </lineage>
</organism>
<name>A0ABD3NEI5_9STRA</name>
<dbReference type="AlphaFoldDB" id="A0ABD3NEI5"/>
<evidence type="ECO:0000259" key="1">
    <source>
        <dbReference type="Pfam" id="PF01145"/>
    </source>
</evidence>
<reference evidence="2 3" key="1">
    <citation type="submission" date="2024-10" db="EMBL/GenBank/DDBJ databases">
        <title>Updated reference genomes for cyclostephanoid diatoms.</title>
        <authorList>
            <person name="Roberts W.R."/>
            <person name="Alverson A.J."/>
        </authorList>
    </citation>
    <scope>NUCLEOTIDE SEQUENCE [LARGE SCALE GENOMIC DNA]</scope>
    <source>
        <strain evidence="2 3">AJA276-08</strain>
    </source>
</reference>
<dbReference type="EMBL" id="JALLAZ020001529">
    <property type="protein sequence ID" value="KAL3773471.1"/>
    <property type="molecule type" value="Genomic_DNA"/>
</dbReference>
<accession>A0ABD3NEI5</accession>
<evidence type="ECO:0000313" key="2">
    <source>
        <dbReference type="EMBL" id="KAL3773471.1"/>
    </source>
</evidence>